<dbReference type="PANTHER" id="PTHR43311:SF2">
    <property type="entry name" value="GLUTAMATE--TRNA LIGASE, MITOCHONDRIAL-RELATED"/>
    <property type="match status" value="1"/>
</dbReference>
<dbReference type="GO" id="GO:0004818">
    <property type="term" value="F:glutamate-tRNA ligase activity"/>
    <property type="evidence" value="ECO:0007669"/>
    <property type="project" value="UniProtKB-EC"/>
</dbReference>
<dbReference type="SUPFAM" id="SSF48163">
    <property type="entry name" value="An anticodon-binding domain of class I aminoacyl-tRNA synthetases"/>
    <property type="match status" value="1"/>
</dbReference>
<dbReference type="GO" id="GO:0005524">
    <property type="term" value="F:ATP binding"/>
    <property type="evidence" value="ECO:0007669"/>
    <property type="project" value="UniProtKB-KW"/>
</dbReference>
<evidence type="ECO:0000313" key="15">
    <source>
        <dbReference type="Proteomes" id="UP000039324"/>
    </source>
</evidence>
<feature type="domain" description="Aminoacyl-tRNA synthetase class I anticodon-binding" evidence="12">
    <location>
        <begin position="362"/>
        <end position="485"/>
    </location>
</feature>
<evidence type="ECO:0000256" key="3">
    <source>
        <dbReference type="ARBA" id="ARBA00012835"/>
    </source>
</evidence>
<dbReference type="Pfam" id="PF00749">
    <property type="entry name" value="tRNA-synt_1c"/>
    <property type="match status" value="1"/>
</dbReference>
<dbReference type="EMBL" id="CDSF01000079">
    <property type="protein sequence ID" value="CEO97488.1"/>
    <property type="molecule type" value="Genomic_DNA"/>
</dbReference>
<evidence type="ECO:0000256" key="5">
    <source>
        <dbReference type="ARBA" id="ARBA00022741"/>
    </source>
</evidence>
<keyword evidence="7 10" id="KW-0648">Protein biosynthesis</keyword>
<dbReference type="PROSITE" id="PS00178">
    <property type="entry name" value="AA_TRNA_LIGASE_I"/>
    <property type="match status" value="1"/>
</dbReference>
<dbReference type="GO" id="GO:0006424">
    <property type="term" value="P:glutamyl-tRNA aminoacylation"/>
    <property type="evidence" value="ECO:0007669"/>
    <property type="project" value="InterPro"/>
</dbReference>
<reference evidence="14 16" key="2">
    <citation type="submission" date="2018-03" db="EMBL/GenBank/DDBJ databases">
        <authorList>
            <person name="Fogelqvist J."/>
        </authorList>
    </citation>
    <scope>NUCLEOTIDE SEQUENCE [LARGE SCALE GENOMIC DNA]</scope>
</reference>
<dbReference type="InterPro" id="IPR020058">
    <property type="entry name" value="Glu/Gln-tRNA-synth_Ib_cat-dom"/>
</dbReference>
<keyword evidence="8 10" id="KW-0030">Aminoacyl-tRNA synthetase</keyword>
<evidence type="ECO:0000313" key="14">
    <source>
        <dbReference type="EMBL" id="SPQ97798.1"/>
    </source>
</evidence>
<dbReference type="InterPro" id="IPR045462">
    <property type="entry name" value="aa-tRNA-synth_I_cd-bd"/>
</dbReference>
<dbReference type="GO" id="GO:0000049">
    <property type="term" value="F:tRNA binding"/>
    <property type="evidence" value="ECO:0007669"/>
    <property type="project" value="InterPro"/>
</dbReference>
<geneLocation type="mitochondrion" evidence="14"/>
<dbReference type="PRINTS" id="PR00987">
    <property type="entry name" value="TRNASYNTHGLU"/>
</dbReference>
<keyword evidence="6 10" id="KW-0067">ATP-binding</keyword>
<dbReference type="STRING" id="37360.A0A0G4IQ48"/>
<dbReference type="HAMAP" id="MF_00022">
    <property type="entry name" value="Glu_tRNA_synth_type1"/>
    <property type="match status" value="1"/>
</dbReference>
<dbReference type="InterPro" id="IPR049940">
    <property type="entry name" value="GluQ/Sye"/>
</dbReference>
<dbReference type="InterPro" id="IPR033910">
    <property type="entry name" value="GluRS_core"/>
</dbReference>
<dbReference type="NCBIfam" id="TIGR00464">
    <property type="entry name" value="gltX_bact"/>
    <property type="match status" value="1"/>
</dbReference>
<protein>
    <recommendedName>
        <fullName evidence="3">glutamate--tRNA ligase</fullName>
        <ecNumber evidence="3">6.1.1.17</ecNumber>
    </recommendedName>
    <alternativeName>
        <fullName evidence="9">Glutamyl-tRNA synthetase</fullName>
    </alternativeName>
</protein>
<evidence type="ECO:0000256" key="9">
    <source>
        <dbReference type="ARBA" id="ARBA00030865"/>
    </source>
</evidence>
<sequence length="506" mass="57216">MSRKSIREAVRVRYAPSPTGMMHLGGLRTALYNAFFARQNEGALILRIEDTDTKRTVPGAYESMMKLFTMFGFEFDEGPHVQGQFGPYKQSERLAIYATYAQELVMQDKAYLCFCTPERLERLRAIQSKQGLAPTYDGHCLKLHNDEIKERLEKDVPCVSRLKVPPTGQTVFEDMLRGKIVVENSTIDHQILTKQDDYPTYHLASVVDDYHMRISHVIRGEEWLPSTAKHCMLYDMMEYERPVFVHLPLLLTTARAKLSKRHNHASVQELVDEGFISSAIVHFASMLGWHPSVDQVIPHEALFPIEIQGLFDLKRVQKAGAQVDIVRLQHLSGIHFRRWLRDDPRAIEIALEDRYPQKTRHLSRDFMRRIINCVAERVQKIPDILEFGAGFIETPKVTCSDLIQRGCPSAAPIHAVIDAVAGKDFDDVDSLSKAIASAEADHHLRPNSMLPALRWSLFGSDSGPGVARVMSTLQREKTIERLKAAASTFDAIPKSNAAMAAAIDNK</sequence>
<evidence type="ECO:0000313" key="16">
    <source>
        <dbReference type="Proteomes" id="UP000290189"/>
    </source>
</evidence>
<gene>
    <name evidence="13" type="ORF">PBRA_000833</name>
    <name evidence="14" type="ORF">PLBR_LOCUS5013</name>
</gene>
<keyword evidence="4 10" id="KW-0436">Ligase</keyword>
<evidence type="ECO:0000313" key="13">
    <source>
        <dbReference type="EMBL" id="CEO97488.1"/>
    </source>
</evidence>
<dbReference type="Proteomes" id="UP000039324">
    <property type="component" value="Unassembled WGS sequence"/>
</dbReference>
<evidence type="ECO:0000256" key="8">
    <source>
        <dbReference type="ARBA" id="ARBA00023146"/>
    </source>
</evidence>
<evidence type="ECO:0000259" key="11">
    <source>
        <dbReference type="Pfam" id="PF00749"/>
    </source>
</evidence>
<comment type="subcellular location">
    <subcellularLocation>
        <location evidence="1">Mitochondrion</location>
    </subcellularLocation>
</comment>
<feature type="domain" description="Glutamyl/glutaminyl-tRNA synthetase class Ib catalytic" evidence="11">
    <location>
        <begin position="10"/>
        <end position="326"/>
    </location>
</feature>
<proteinExistence type="inferred from homology"/>
<dbReference type="EC" id="6.1.1.17" evidence="3"/>
<dbReference type="Pfam" id="PF19269">
    <property type="entry name" value="Anticodon_2"/>
    <property type="match status" value="1"/>
</dbReference>
<evidence type="ECO:0000256" key="2">
    <source>
        <dbReference type="ARBA" id="ARBA00007894"/>
    </source>
</evidence>
<keyword evidence="14" id="KW-0496">Mitochondrion</keyword>
<dbReference type="SUPFAM" id="SSF52374">
    <property type="entry name" value="Nucleotidylyl transferase"/>
    <property type="match status" value="1"/>
</dbReference>
<organism evidence="13 15">
    <name type="scientific">Plasmodiophora brassicae</name>
    <name type="common">Clubroot disease agent</name>
    <dbReference type="NCBI Taxonomy" id="37360"/>
    <lineage>
        <taxon>Eukaryota</taxon>
        <taxon>Sar</taxon>
        <taxon>Rhizaria</taxon>
        <taxon>Endomyxa</taxon>
        <taxon>Phytomyxea</taxon>
        <taxon>Plasmodiophorida</taxon>
        <taxon>Plasmodiophoridae</taxon>
        <taxon>Plasmodiophora</taxon>
    </lineage>
</organism>
<dbReference type="PANTHER" id="PTHR43311">
    <property type="entry name" value="GLUTAMATE--TRNA LIGASE"/>
    <property type="match status" value="1"/>
</dbReference>
<dbReference type="OrthoDB" id="428822at2759"/>
<dbReference type="InterPro" id="IPR000924">
    <property type="entry name" value="Glu/Gln-tRNA-synth"/>
</dbReference>
<dbReference type="InterPro" id="IPR001412">
    <property type="entry name" value="aa-tRNA-synth_I_CS"/>
</dbReference>
<dbReference type="InterPro" id="IPR008925">
    <property type="entry name" value="aa_tRNA-synth_I_cd-bd_sf"/>
</dbReference>
<accession>A0A0G4IQ48</accession>
<dbReference type="Gene3D" id="3.40.50.620">
    <property type="entry name" value="HUPs"/>
    <property type="match status" value="1"/>
</dbReference>
<dbReference type="AlphaFoldDB" id="A0A0G4IQ48"/>
<dbReference type="Proteomes" id="UP000290189">
    <property type="component" value="Unassembled WGS sequence"/>
</dbReference>
<evidence type="ECO:0000256" key="10">
    <source>
        <dbReference type="RuleBase" id="RU363037"/>
    </source>
</evidence>
<keyword evidence="15" id="KW-1185">Reference proteome</keyword>
<evidence type="ECO:0000256" key="7">
    <source>
        <dbReference type="ARBA" id="ARBA00022917"/>
    </source>
</evidence>
<dbReference type="Gene3D" id="1.10.10.350">
    <property type="match status" value="1"/>
</dbReference>
<dbReference type="CDD" id="cd00808">
    <property type="entry name" value="GluRS_core"/>
    <property type="match status" value="1"/>
</dbReference>
<dbReference type="InterPro" id="IPR020751">
    <property type="entry name" value="aa-tRNA-synth_I_codon-bd_sub2"/>
</dbReference>
<dbReference type="GO" id="GO:0008270">
    <property type="term" value="F:zinc ion binding"/>
    <property type="evidence" value="ECO:0007669"/>
    <property type="project" value="InterPro"/>
</dbReference>
<dbReference type="InterPro" id="IPR004527">
    <property type="entry name" value="Glu-tRNA-ligase_bac/mito"/>
</dbReference>
<evidence type="ECO:0000256" key="1">
    <source>
        <dbReference type="ARBA" id="ARBA00004173"/>
    </source>
</evidence>
<evidence type="ECO:0000256" key="6">
    <source>
        <dbReference type="ARBA" id="ARBA00022840"/>
    </source>
</evidence>
<dbReference type="InterPro" id="IPR014729">
    <property type="entry name" value="Rossmann-like_a/b/a_fold"/>
</dbReference>
<keyword evidence="5 10" id="KW-0547">Nucleotide-binding</keyword>
<dbReference type="GO" id="GO:0005739">
    <property type="term" value="C:mitochondrion"/>
    <property type="evidence" value="ECO:0007669"/>
    <property type="project" value="UniProtKB-SubCell"/>
</dbReference>
<dbReference type="EMBL" id="OVEO01000008">
    <property type="protein sequence ID" value="SPQ97798.1"/>
    <property type="molecule type" value="Genomic_DNA"/>
</dbReference>
<name>A0A0G4IQ48_PLABS</name>
<dbReference type="OMA" id="QAPRYDN"/>
<reference evidence="13 15" key="1">
    <citation type="submission" date="2015-02" db="EMBL/GenBank/DDBJ databases">
        <authorList>
            <person name="Chooi Y.-H."/>
        </authorList>
    </citation>
    <scope>NUCLEOTIDE SEQUENCE [LARGE SCALE GENOMIC DNA]</scope>
    <source>
        <strain evidence="13">E3</strain>
    </source>
</reference>
<evidence type="ECO:0000256" key="4">
    <source>
        <dbReference type="ARBA" id="ARBA00022598"/>
    </source>
</evidence>
<dbReference type="FunFam" id="3.40.50.620:FF:000045">
    <property type="entry name" value="Glutamate--tRNA ligase, mitochondrial"/>
    <property type="match status" value="1"/>
</dbReference>
<comment type="similarity">
    <text evidence="2">Belongs to the class-I aminoacyl-tRNA synthetase family. Glutamate--tRNA ligase type 1 subfamily.</text>
</comment>
<evidence type="ECO:0000259" key="12">
    <source>
        <dbReference type="Pfam" id="PF19269"/>
    </source>
</evidence>